<dbReference type="SUPFAM" id="SSF81665">
    <property type="entry name" value="Calcium ATPase, transmembrane domain M"/>
    <property type="match status" value="1"/>
</dbReference>
<name>A0ABW3IFT3_9FLAO</name>
<dbReference type="SFLD" id="SFLDF00027">
    <property type="entry name" value="p-type_atpase"/>
    <property type="match status" value="1"/>
</dbReference>
<dbReference type="PRINTS" id="PR00121">
    <property type="entry name" value="NAKATPASE"/>
</dbReference>
<keyword evidence="3 9" id="KW-0812">Transmembrane</keyword>
<keyword evidence="6" id="KW-1278">Translocase</keyword>
<dbReference type="InterPro" id="IPR023214">
    <property type="entry name" value="HAD_sf"/>
</dbReference>
<dbReference type="NCBIfam" id="TIGR01494">
    <property type="entry name" value="ATPase_P-type"/>
    <property type="match status" value="2"/>
</dbReference>
<evidence type="ECO:0000256" key="3">
    <source>
        <dbReference type="ARBA" id="ARBA00022692"/>
    </source>
</evidence>
<evidence type="ECO:0000256" key="4">
    <source>
        <dbReference type="ARBA" id="ARBA00022741"/>
    </source>
</evidence>
<organism evidence="11 12">
    <name type="scientific">Salinimicrobium gaetbulicola</name>
    <dbReference type="NCBI Taxonomy" id="999702"/>
    <lineage>
        <taxon>Bacteria</taxon>
        <taxon>Pseudomonadati</taxon>
        <taxon>Bacteroidota</taxon>
        <taxon>Flavobacteriia</taxon>
        <taxon>Flavobacteriales</taxon>
        <taxon>Flavobacteriaceae</taxon>
        <taxon>Salinimicrobium</taxon>
    </lineage>
</organism>
<dbReference type="Gene3D" id="3.40.1110.10">
    <property type="entry name" value="Calcium-transporting ATPase, cytoplasmic domain N"/>
    <property type="match status" value="1"/>
</dbReference>
<dbReference type="EMBL" id="JBHTJP010000034">
    <property type="protein sequence ID" value="MFD0976912.1"/>
    <property type="molecule type" value="Genomic_DNA"/>
</dbReference>
<comment type="caution">
    <text evidence="11">The sequence shown here is derived from an EMBL/GenBank/DDBJ whole genome shotgun (WGS) entry which is preliminary data.</text>
</comment>
<dbReference type="InterPro" id="IPR050510">
    <property type="entry name" value="Cation_transp_ATPase_P-type"/>
</dbReference>
<dbReference type="SFLD" id="SFLDG00002">
    <property type="entry name" value="C1.7:_P-type_atpase_like"/>
    <property type="match status" value="1"/>
</dbReference>
<dbReference type="InterPro" id="IPR044492">
    <property type="entry name" value="P_typ_ATPase_HD_dom"/>
</dbReference>
<dbReference type="InterPro" id="IPR008250">
    <property type="entry name" value="ATPase_P-typ_transduc_dom_A_sf"/>
</dbReference>
<dbReference type="InterPro" id="IPR036412">
    <property type="entry name" value="HAD-like_sf"/>
</dbReference>
<evidence type="ECO:0000256" key="7">
    <source>
        <dbReference type="ARBA" id="ARBA00022989"/>
    </source>
</evidence>
<gene>
    <name evidence="11" type="ORF">ACFQ1G_08920</name>
</gene>
<keyword evidence="4" id="KW-0547">Nucleotide-binding</keyword>
<evidence type="ECO:0000256" key="5">
    <source>
        <dbReference type="ARBA" id="ARBA00022840"/>
    </source>
</evidence>
<dbReference type="SMART" id="SM00831">
    <property type="entry name" value="Cation_ATPase_N"/>
    <property type="match status" value="1"/>
</dbReference>
<evidence type="ECO:0000256" key="9">
    <source>
        <dbReference type="SAM" id="Phobius"/>
    </source>
</evidence>
<dbReference type="Gene3D" id="3.40.50.1000">
    <property type="entry name" value="HAD superfamily/HAD-like"/>
    <property type="match status" value="1"/>
</dbReference>
<dbReference type="InterPro" id="IPR004014">
    <property type="entry name" value="ATPase_P-typ_cation-transptr_N"/>
</dbReference>
<dbReference type="Pfam" id="PF00690">
    <property type="entry name" value="Cation_ATPase_N"/>
    <property type="match status" value="1"/>
</dbReference>
<feature type="transmembrane region" description="Helical" evidence="9">
    <location>
        <begin position="754"/>
        <end position="778"/>
    </location>
</feature>
<feature type="transmembrane region" description="Helical" evidence="9">
    <location>
        <begin position="51"/>
        <end position="76"/>
    </location>
</feature>
<protein>
    <submittedName>
        <fullName evidence="11">Cation-translocating P-type ATPase</fullName>
    </submittedName>
</protein>
<keyword evidence="5" id="KW-0067">ATP-binding</keyword>
<dbReference type="Gene3D" id="1.20.1110.10">
    <property type="entry name" value="Calcium-transporting ATPase, transmembrane domain"/>
    <property type="match status" value="1"/>
</dbReference>
<dbReference type="Pfam" id="PF00122">
    <property type="entry name" value="E1-E2_ATPase"/>
    <property type="match status" value="1"/>
</dbReference>
<dbReference type="Gene3D" id="2.70.150.10">
    <property type="entry name" value="Calcium-transporting ATPase, cytoplasmic transduction domain A"/>
    <property type="match status" value="1"/>
</dbReference>
<dbReference type="SUPFAM" id="SSF81660">
    <property type="entry name" value="Metal cation-transporting ATPase, ATP-binding domain N"/>
    <property type="match status" value="1"/>
</dbReference>
<dbReference type="PRINTS" id="PR00119">
    <property type="entry name" value="CATATPASE"/>
</dbReference>
<dbReference type="SUPFAM" id="SSF81653">
    <property type="entry name" value="Calcium ATPase, transduction domain A"/>
    <property type="match status" value="1"/>
</dbReference>
<dbReference type="PANTHER" id="PTHR43294:SF20">
    <property type="entry name" value="P-TYPE ATPASE"/>
    <property type="match status" value="1"/>
</dbReference>
<dbReference type="PANTHER" id="PTHR43294">
    <property type="entry name" value="SODIUM/POTASSIUM-TRANSPORTING ATPASE SUBUNIT ALPHA"/>
    <property type="match status" value="1"/>
</dbReference>
<reference evidence="12" key="1">
    <citation type="journal article" date="2019" name="Int. J. Syst. Evol. Microbiol.">
        <title>The Global Catalogue of Microorganisms (GCM) 10K type strain sequencing project: providing services to taxonomists for standard genome sequencing and annotation.</title>
        <authorList>
            <consortium name="The Broad Institute Genomics Platform"/>
            <consortium name="The Broad Institute Genome Sequencing Center for Infectious Disease"/>
            <person name="Wu L."/>
            <person name="Ma J."/>
        </authorList>
    </citation>
    <scope>NUCLEOTIDE SEQUENCE [LARGE SCALE GENOMIC DNA]</scope>
    <source>
        <strain evidence="12">CCUG 60898</strain>
    </source>
</reference>
<dbReference type="Pfam" id="PF00689">
    <property type="entry name" value="Cation_ATPase_C"/>
    <property type="match status" value="1"/>
</dbReference>
<dbReference type="InterPro" id="IPR001757">
    <property type="entry name" value="P_typ_ATPase"/>
</dbReference>
<dbReference type="SUPFAM" id="SSF56784">
    <property type="entry name" value="HAD-like"/>
    <property type="match status" value="1"/>
</dbReference>
<dbReference type="RefSeq" id="WP_380738741.1">
    <property type="nucleotide sequence ID" value="NZ_JBHTJP010000034.1"/>
</dbReference>
<feature type="transmembrane region" description="Helical" evidence="9">
    <location>
        <begin position="823"/>
        <end position="843"/>
    </location>
</feature>
<keyword evidence="7 9" id="KW-1133">Transmembrane helix</keyword>
<feature type="transmembrane region" description="Helical" evidence="9">
    <location>
        <begin position="790"/>
        <end position="807"/>
    </location>
</feature>
<dbReference type="InterPro" id="IPR023298">
    <property type="entry name" value="ATPase_P-typ_TM_dom_sf"/>
</dbReference>
<evidence type="ECO:0000313" key="11">
    <source>
        <dbReference type="EMBL" id="MFD0976912.1"/>
    </source>
</evidence>
<evidence type="ECO:0000256" key="6">
    <source>
        <dbReference type="ARBA" id="ARBA00022967"/>
    </source>
</evidence>
<evidence type="ECO:0000256" key="1">
    <source>
        <dbReference type="ARBA" id="ARBA00004141"/>
    </source>
</evidence>
<keyword evidence="8 9" id="KW-0472">Membrane</keyword>
<proteinExistence type="inferred from homology"/>
<dbReference type="SFLD" id="SFLDS00003">
    <property type="entry name" value="Haloacid_Dehalogenase"/>
    <property type="match status" value="1"/>
</dbReference>
<dbReference type="InterPro" id="IPR023299">
    <property type="entry name" value="ATPase_P-typ_cyto_dom_N"/>
</dbReference>
<dbReference type="InterPro" id="IPR006068">
    <property type="entry name" value="ATPase_P-typ_cation-transptr_C"/>
</dbReference>
<feature type="transmembrane region" description="Helical" evidence="9">
    <location>
        <begin position="713"/>
        <end position="733"/>
    </location>
</feature>
<feature type="transmembrane region" description="Helical" evidence="9">
    <location>
        <begin position="275"/>
        <end position="296"/>
    </location>
</feature>
<evidence type="ECO:0000256" key="2">
    <source>
        <dbReference type="ARBA" id="ARBA00005675"/>
    </source>
</evidence>
<dbReference type="PROSITE" id="PS00154">
    <property type="entry name" value="ATPASE_E1_E2"/>
    <property type="match status" value="1"/>
</dbReference>
<dbReference type="Proteomes" id="UP001597100">
    <property type="component" value="Unassembled WGS sequence"/>
</dbReference>
<evidence type="ECO:0000313" key="12">
    <source>
        <dbReference type="Proteomes" id="UP001597100"/>
    </source>
</evidence>
<dbReference type="InterPro" id="IPR018303">
    <property type="entry name" value="ATPase_P-typ_P_site"/>
</dbReference>
<dbReference type="Pfam" id="PF13246">
    <property type="entry name" value="Cation_ATPase"/>
    <property type="match status" value="1"/>
</dbReference>
<dbReference type="InterPro" id="IPR059000">
    <property type="entry name" value="ATPase_P-type_domA"/>
</dbReference>
<accession>A0ABW3IFT3</accession>
<evidence type="ECO:0000256" key="8">
    <source>
        <dbReference type="ARBA" id="ARBA00023136"/>
    </source>
</evidence>
<feature type="transmembrane region" description="Helical" evidence="9">
    <location>
        <begin position="82"/>
        <end position="101"/>
    </location>
</feature>
<sequence length="882" mass="97030">MIKKAHSLTAEDVISRLQVDPGVGLTSAEADKRLLEYGKNRLLQTRPKRTWIIFLEQFLDPVIYVLSGATLLAFLFNEILEGFAVLIVILITASIGFFMEWQAIRSVEALQKLVETFANVLRDGQEKHLNLQFLVPGDIIILNAGDVVPADARLLGEQSLAVKEAALTGESNQVEKDIAPLAENTVLADRSNMLFKGTIISRGSGKAVVTATGDATVIGEISRLTREATKVRTPLERKLSKLSHKLIWLTILLTVIIAVTGYLKGEDLFLMIETGIALAVAAIPEGLPIVATIALARGMLKLSHRKVVIKKLEAVETLGATGIICTDKTGTLTENKMAVHRVLIMGNELGPKEWSDKHTAEHILKKENFRELLKVAVLCNNGKKNEGKIFGDPVEVGLLNFSEEIGFDRQEIKDQFVRIKEIPFDADIKKMATIHTNNGECFIAVKGALESIIDSCDNILQEDGSIIAFSDKEKWIQKANSLAASGMRILAFASRKTKEPPGKNAVFEDLVFIGITAFLDPPRNDIRQAITTYKNAGIKVVMITGDHPDTARKIGEEIGLFDLQEGMQEVIHGGDLPEYDKMSAGMEKKVLQATIFARMAPKQKLDLINLYQKNNKVVGMLGDGVNDAPALKKADIGIAMGIRGTEAAKEVADVILMDDKFTSTELAIRQGRTIFENIRQFVVYLLSCNLAEIITVAVASLGNLPLPLLPLQILFLNLVTDVFPALALGVGRGDKKVMEQPPRNPSESLLTKKHWISTIIYGLTITATVIAVTIYSWHFKESSKEVVNNMAFYTLILAQLLNVFNLPKRHRSFFKNEVTSNKWVWAALLFSLGIVILVYLIPITQEVLSLVPLSLEQLTIIVIFALVGLGLTQLLKRAGATN</sequence>
<comment type="similarity">
    <text evidence="2">Belongs to the cation transport ATPase (P-type) (TC 3.A.3) family. Type IIA subfamily.</text>
</comment>
<feature type="transmembrane region" description="Helical" evidence="9">
    <location>
        <begin position="246"/>
        <end position="263"/>
    </location>
</feature>
<feature type="transmembrane region" description="Helical" evidence="9">
    <location>
        <begin position="855"/>
        <end position="875"/>
    </location>
</feature>
<keyword evidence="12" id="KW-1185">Reference proteome</keyword>
<comment type="subcellular location">
    <subcellularLocation>
        <location evidence="1">Membrane</location>
        <topology evidence="1">Multi-pass membrane protein</topology>
    </subcellularLocation>
</comment>
<feature type="domain" description="Cation-transporting P-type ATPase N-terminal" evidence="10">
    <location>
        <begin position="4"/>
        <end position="78"/>
    </location>
</feature>
<evidence type="ECO:0000259" key="10">
    <source>
        <dbReference type="SMART" id="SM00831"/>
    </source>
</evidence>
<feature type="transmembrane region" description="Helical" evidence="9">
    <location>
        <begin position="681"/>
        <end position="701"/>
    </location>
</feature>